<keyword evidence="1" id="KW-0732">Signal</keyword>
<accession>A0A9P8K176</accession>
<comment type="caution">
    <text evidence="2">The sequence shown here is derived from an EMBL/GenBank/DDBJ whole genome shotgun (WGS) entry which is preliminary data.</text>
</comment>
<feature type="chain" id="PRO_5040436820" evidence="1">
    <location>
        <begin position="22"/>
        <end position="199"/>
    </location>
</feature>
<evidence type="ECO:0000313" key="2">
    <source>
        <dbReference type="EMBL" id="KAG9988736.1"/>
    </source>
</evidence>
<dbReference type="Proteomes" id="UP000729357">
    <property type="component" value="Unassembled WGS sequence"/>
</dbReference>
<dbReference type="AlphaFoldDB" id="A0A9P8K176"/>
<dbReference type="EMBL" id="JAHFXS010000130">
    <property type="protein sequence ID" value="KAG9988736.1"/>
    <property type="molecule type" value="Genomic_DNA"/>
</dbReference>
<organism evidence="2 3">
    <name type="scientific">Aureobasidium melanogenum</name>
    <name type="common">Aureobasidium pullulans var. melanogenum</name>
    <dbReference type="NCBI Taxonomy" id="46634"/>
    <lineage>
        <taxon>Eukaryota</taxon>
        <taxon>Fungi</taxon>
        <taxon>Dikarya</taxon>
        <taxon>Ascomycota</taxon>
        <taxon>Pezizomycotina</taxon>
        <taxon>Dothideomycetes</taxon>
        <taxon>Dothideomycetidae</taxon>
        <taxon>Dothideales</taxon>
        <taxon>Saccotheciaceae</taxon>
        <taxon>Aureobasidium</taxon>
    </lineage>
</organism>
<reference evidence="2" key="1">
    <citation type="journal article" date="2021" name="J Fungi (Basel)">
        <title>Virulence traits and population genomics of the black yeast Aureobasidium melanogenum.</title>
        <authorList>
            <person name="Cernosa A."/>
            <person name="Sun X."/>
            <person name="Gostincar C."/>
            <person name="Fang C."/>
            <person name="Gunde-Cimerman N."/>
            <person name="Song Z."/>
        </authorList>
    </citation>
    <scope>NUCLEOTIDE SEQUENCE</scope>
    <source>
        <strain evidence="2">EXF-9298</strain>
    </source>
</reference>
<sequence>MYFNQGILTLLPLLLVSQVQAQSSSQNLTLGFSANDGKGLVNFSTSVTPASITCFNLADVFASNASSEQSYTVFNAQDFSSQANYTSLFYQQLNESINGDGSGIGTGKDAARVVEVFPGEDCREIDGLAWFGFSCQNADGELYVIPGGVKSFSIVSKAESVNKGKCWVHAEYGGTASTIFKGCFVAVMAAAFSGLLLAI</sequence>
<proteinExistence type="predicted"/>
<keyword evidence="3" id="KW-1185">Reference proteome</keyword>
<gene>
    <name evidence="2" type="ORF">KCU98_g2396</name>
</gene>
<feature type="non-terminal residue" evidence="2">
    <location>
        <position position="199"/>
    </location>
</feature>
<evidence type="ECO:0000313" key="3">
    <source>
        <dbReference type="Proteomes" id="UP000729357"/>
    </source>
</evidence>
<evidence type="ECO:0000256" key="1">
    <source>
        <dbReference type="SAM" id="SignalP"/>
    </source>
</evidence>
<feature type="signal peptide" evidence="1">
    <location>
        <begin position="1"/>
        <end position="21"/>
    </location>
</feature>
<reference evidence="2" key="2">
    <citation type="submission" date="2021-08" db="EMBL/GenBank/DDBJ databases">
        <authorList>
            <person name="Gostincar C."/>
            <person name="Sun X."/>
            <person name="Song Z."/>
            <person name="Gunde-Cimerman N."/>
        </authorList>
    </citation>
    <scope>NUCLEOTIDE SEQUENCE</scope>
    <source>
        <strain evidence="2">EXF-9298</strain>
    </source>
</reference>
<name>A0A9P8K176_AURME</name>
<protein>
    <submittedName>
        <fullName evidence="2">Uncharacterized protein</fullName>
    </submittedName>
</protein>